<protein>
    <submittedName>
        <fullName evidence="2">Uncharacterized protein</fullName>
    </submittedName>
</protein>
<feature type="compositionally biased region" description="Low complexity" evidence="1">
    <location>
        <begin position="63"/>
        <end position="82"/>
    </location>
</feature>
<proteinExistence type="predicted"/>
<dbReference type="Proteomes" id="UP000681722">
    <property type="component" value="Unassembled WGS sequence"/>
</dbReference>
<name>A0A815CHQ3_9BILA</name>
<evidence type="ECO:0000256" key="1">
    <source>
        <dbReference type="SAM" id="MobiDB-lite"/>
    </source>
</evidence>
<comment type="caution">
    <text evidence="2">The sequence shown here is derived from an EMBL/GenBank/DDBJ whole genome shotgun (WGS) entry which is preliminary data.</text>
</comment>
<feature type="region of interest" description="Disordered" evidence="1">
    <location>
        <begin position="1"/>
        <end position="82"/>
    </location>
</feature>
<dbReference type="Proteomes" id="UP000663829">
    <property type="component" value="Unassembled WGS sequence"/>
</dbReference>
<accession>A0A815CHQ3</accession>
<reference evidence="2" key="1">
    <citation type="submission" date="2021-02" db="EMBL/GenBank/DDBJ databases">
        <authorList>
            <person name="Nowell W R."/>
        </authorList>
    </citation>
    <scope>NUCLEOTIDE SEQUENCE</scope>
</reference>
<dbReference type="EMBL" id="CAJNOQ010011727">
    <property type="protein sequence ID" value="CAF1283783.1"/>
    <property type="molecule type" value="Genomic_DNA"/>
</dbReference>
<keyword evidence="4" id="KW-1185">Reference proteome</keyword>
<evidence type="ECO:0000313" key="3">
    <source>
        <dbReference type="EMBL" id="CAF4081436.1"/>
    </source>
</evidence>
<dbReference type="AlphaFoldDB" id="A0A815CHQ3"/>
<organism evidence="2 4">
    <name type="scientific">Didymodactylos carnosus</name>
    <dbReference type="NCBI Taxonomy" id="1234261"/>
    <lineage>
        <taxon>Eukaryota</taxon>
        <taxon>Metazoa</taxon>
        <taxon>Spiralia</taxon>
        <taxon>Gnathifera</taxon>
        <taxon>Rotifera</taxon>
        <taxon>Eurotatoria</taxon>
        <taxon>Bdelloidea</taxon>
        <taxon>Philodinida</taxon>
        <taxon>Philodinidae</taxon>
        <taxon>Didymodactylos</taxon>
    </lineage>
</organism>
<evidence type="ECO:0000313" key="4">
    <source>
        <dbReference type="Proteomes" id="UP000663829"/>
    </source>
</evidence>
<feature type="non-terminal residue" evidence="2">
    <location>
        <position position="198"/>
    </location>
</feature>
<gene>
    <name evidence="2" type="ORF">GPM918_LOCUS27687</name>
    <name evidence="3" type="ORF">SRO942_LOCUS28046</name>
</gene>
<dbReference type="EMBL" id="CAJOBC010029107">
    <property type="protein sequence ID" value="CAF4081436.1"/>
    <property type="molecule type" value="Genomic_DNA"/>
</dbReference>
<evidence type="ECO:0000313" key="2">
    <source>
        <dbReference type="EMBL" id="CAF1283783.1"/>
    </source>
</evidence>
<sequence length="198" mass="22315">MGDEFSDTFSRLSLDEQPATPISHRRSVPSIEVTVHIQDQPPFVDQNNTEQPDITGLQSLKLPDSSPFPSSSPDNDNNNNIDMLDQQQKQKSSFFILSYSHEKFIEPSSTPNYKTYITSISGLRWYANKHIELSAIDLIKTSKITSFLSSCSALVLLIGTNSTHSTAATQIIKQVQHLIENVRHDYKHLHDYQNLAVV</sequence>
<feature type="compositionally biased region" description="Polar residues" evidence="1">
    <location>
        <begin position="45"/>
        <end position="58"/>
    </location>
</feature>